<accession>A0ABP8DG84</accession>
<evidence type="ECO:0000313" key="3">
    <source>
        <dbReference type="Proteomes" id="UP001500620"/>
    </source>
</evidence>
<dbReference type="RefSeq" id="WP_345132241.1">
    <property type="nucleotide sequence ID" value="NZ_BAABAT010000020.1"/>
</dbReference>
<feature type="signal peptide" evidence="1">
    <location>
        <begin position="1"/>
        <end position="23"/>
    </location>
</feature>
<feature type="chain" id="PRO_5047087303" description="Lipoprotein" evidence="1">
    <location>
        <begin position="24"/>
        <end position="276"/>
    </location>
</feature>
<keyword evidence="1" id="KW-0732">Signal</keyword>
<comment type="caution">
    <text evidence="2">The sequence shown here is derived from an EMBL/GenBank/DDBJ whole genome shotgun (WGS) entry which is preliminary data.</text>
</comment>
<reference evidence="3" key="1">
    <citation type="journal article" date="2019" name="Int. J. Syst. Evol. Microbiol.">
        <title>The Global Catalogue of Microorganisms (GCM) 10K type strain sequencing project: providing services to taxonomists for standard genome sequencing and annotation.</title>
        <authorList>
            <consortium name="The Broad Institute Genomics Platform"/>
            <consortium name="The Broad Institute Genome Sequencing Center for Infectious Disease"/>
            <person name="Wu L."/>
            <person name="Ma J."/>
        </authorList>
    </citation>
    <scope>NUCLEOTIDE SEQUENCE [LARGE SCALE GENOMIC DNA]</scope>
    <source>
        <strain evidence="3">JCM 17441</strain>
    </source>
</reference>
<evidence type="ECO:0008006" key="4">
    <source>
        <dbReference type="Google" id="ProtNLM"/>
    </source>
</evidence>
<name>A0ABP8DG84_9ACTN</name>
<evidence type="ECO:0000256" key="1">
    <source>
        <dbReference type="SAM" id="SignalP"/>
    </source>
</evidence>
<sequence length="276" mass="28285">MKLSRLIPAVALLAAGCASPTVAGKPPAGYAPADLVLRVDTAGGMLPVSATVTNLPELSVYGDGRVVTVGPIPEIYPGPALPNVQVVHIGRADVSALARRALEAGVGNGEDTGTPNVADAPSTHITVRTESGLVDTTVLALGLDAGELSHEQRAARERMKELVDALTDLPRTLGKGAVSSPAAYEPSRIAAVATEWRPSDTLPSDPPAVRWPGSASLPGPAVPNRPSVNCVDVEAGPVLAAAKGANARTPWVSGDARWSVQFRPLLPDESSCADLS</sequence>
<proteinExistence type="predicted"/>
<dbReference type="EMBL" id="BAABAT010000020">
    <property type="protein sequence ID" value="GAA4255249.1"/>
    <property type="molecule type" value="Genomic_DNA"/>
</dbReference>
<protein>
    <recommendedName>
        <fullName evidence="4">Lipoprotein</fullName>
    </recommendedName>
</protein>
<gene>
    <name evidence="2" type="ORF">GCM10022255_063370</name>
</gene>
<evidence type="ECO:0000313" key="2">
    <source>
        <dbReference type="EMBL" id="GAA4255249.1"/>
    </source>
</evidence>
<keyword evidence="3" id="KW-1185">Reference proteome</keyword>
<dbReference type="Proteomes" id="UP001500620">
    <property type="component" value="Unassembled WGS sequence"/>
</dbReference>
<organism evidence="2 3">
    <name type="scientific">Dactylosporangium darangshiense</name>
    <dbReference type="NCBI Taxonomy" id="579108"/>
    <lineage>
        <taxon>Bacteria</taxon>
        <taxon>Bacillati</taxon>
        <taxon>Actinomycetota</taxon>
        <taxon>Actinomycetes</taxon>
        <taxon>Micromonosporales</taxon>
        <taxon>Micromonosporaceae</taxon>
        <taxon>Dactylosporangium</taxon>
    </lineage>
</organism>
<dbReference type="PROSITE" id="PS51257">
    <property type="entry name" value="PROKAR_LIPOPROTEIN"/>
    <property type="match status" value="1"/>
</dbReference>